<dbReference type="Proteomes" id="UP000238137">
    <property type="component" value="Unassembled WGS sequence"/>
</dbReference>
<feature type="transmembrane region" description="Helical" evidence="9">
    <location>
        <begin position="105"/>
        <end position="124"/>
    </location>
</feature>
<name>A0A422QWL6_9RHOB</name>
<organism evidence="11 12">
    <name type="scientific">Paracoccus methylarcula</name>
    <dbReference type="NCBI Taxonomy" id="72022"/>
    <lineage>
        <taxon>Bacteria</taxon>
        <taxon>Pseudomonadati</taxon>
        <taxon>Pseudomonadota</taxon>
        <taxon>Alphaproteobacteria</taxon>
        <taxon>Rhodobacterales</taxon>
        <taxon>Paracoccaceae</taxon>
        <taxon>Paracoccus</taxon>
    </lineage>
</organism>
<dbReference type="GO" id="GO:0022857">
    <property type="term" value="F:transmembrane transporter activity"/>
    <property type="evidence" value="ECO:0007669"/>
    <property type="project" value="UniProtKB-UniRule"/>
</dbReference>
<dbReference type="InterPro" id="IPR007387">
    <property type="entry name" value="TRAP_DctQ"/>
</dbReference>
<evidence type="ECO:0000256" key="2">
    <source>
        <dbReference type="ARBA" id="ARBA00022448"/>
    </source>
</evidence>
<accession>A0A422QWL6</accession>
<evidence type="ECO:0000256" key="8">
    <source>
        <dbReference type="ARBA" id="ARBA00038436"/>
    </source>
</evidence>
<protein>
    <recommendedName>
        <fullName evidence="9">TRAP transporter small permease protein</fullName>
    </recommendedName>
</protein>
<evidence type="ECO:0000313" key="11">
    <source>
        <dbReference type="EMBL" id="RNF34359.1"/>
    </source>
</evidence>
<feature type="transmembrane region" description="Helical" evidence="9">
    <location>
        <begin position="144"/>
        <end position="165"/>
    </location>
</feature>
<gene>
    <name evidence="11" type="ORF">A7A09_010650</name>
</gene>
<comment type="subcellular location">
    <subcellularLocation>
        <location evidence="1 9">Cell inner membrane</location>
        <topology evidence="1 9">Multi-pass membrane protein</topology>
    </subcellularLocation>
</comment>
<dbReference type="Pfam" id="PF04290">
    <property type="entry name" value="DctQ"/>
    <property type="match status" value="1"/>
</dbReference>
<dbReference type="AlphaFoldDB" id="A0A422QWL6"/>
<dbReference type="EMBL" id="PXNQ02000006">
    <property type="protein sequence ID" value="RNF34359.1"/>
    <property type="molecule type" value="Genomic_DNA"/>
</dbReference>
<keyword evidence="12" id="KW-1185">Reference proteome</keyword>
<evidence type="ECO:0000256" key="1">
    <source>
        <dbReference type="ARBA" id="ARBA00004429"/>
    </source>
</evidence>
<dbReference type="PANTHER" id="PTHR35011">
    <property type="entry name" value="2,3-DIKETO-L-GULONATE TRAP TRANSPORTER SMALL PERMEASE PROTEIN YIAM"/>
    <property type="match status" value="1"/>
</dbReference>
<evidence type="ECO:0000256" key="4">
    <source>
        <dbReference type="ARBA" id="ARBA00022519"/>
    </source>
</evidence>
<keyword evidence="2 9" id="KW-0813">Transport</keyword>
<dbReference type="OrthoDB" id="7843639at2"/>
<keyword evidence="3" id="KW-1003">Cell membrane</keyword>
<keyword evidence="7 9" id="KW-0472">Membrane</keyword>
<comment type="similarity">
    <text evidence="8 9">Belongs to the TRAP transporter small permease family.</text>
</comment>
<evidence type="ECO:0000256" key="9">
    <source>
        <dbReference type="RuleBase" id="RU369079"/>
    </source>
</evidence>
<dbReference type="PANTHER" id="PTHR35011:SF2">
    <property type="entry name" value="2,3-DIKETO-L-GULONATE TRAP TRANSPORTER SMALL PERMEASE PROTEIN YIAM"/>
    <property type="match status" value="1"/>
</dbReference>
<comment type="caution">
    <text evidence="11">The sequence shown here is derived from an EMBL/GenBank/DDBJ whole genome shotgun (WGS) entry which is preliminary data.</text>
</comment>
<reference evidence="11" key="1">
    <citation type="submission" date="2018-05" db="EMBL/GenBank/DDBJ databases">
        <title>Reclassification of Methylarcula marina and Methylarcula terricola as Paracoccus methylarcula sp.nov., comb.nov. and Paracoccus terricola comb.nov.</title>
        <authorList>
            <person name="Shmareva M.N."/>
            <person name="Doronina N.V."/>
            <person name="Vasilenko O.V."/>
            <person name="Tarlachkov S.V."/>
            <person name="Trotsenko Y.A."/>
        </authorList>
    </citation>
    <scope>NUCLEOTIDE SEQUENCE [LARGE SCALE GENOMIC DNA]</scope>
    <source>
        <strain evidence="11">VKM B-2159</strain>
    </source>
</reference>
<keyword evidence="6 9" id="KW-1133">Transmembrane helix</keyword>
<evidence type="ECO:0000256" key="5">
    <source>
        <dbReference type="ARBA" id="ARBA00022692"/>
    </source>
</evidence>
<dbReference type="GO" id="GO:0015740">
    <property type="term" value="P:C4-dicarboxylate transport"/>
    <property type="evidence" value="ECO:0007669"/>
    <property type="project" value="TreeGrafter"/>
</dbReference>
<sequence length="181" mass="20314">MGRRGILILFREMAVMPRMMIILSDWLDRIEKAIVVFLIGGIVLLVFSGALSRYMFSYSIAWSEELARYFFLWGALFGAAVACRYGQHGGIPLLVDKFPPSVQRWVERLVFAGMLGFLGYLAWQSLGTTGRAFSTGQISTTTKIPVWVVNLGMLIAFCLAILRTIQGYFAGAYRVDRPVIE</sequence>
<comment type="caution">
    <text evidence="9">Lacks conserved residue(s) required for the propagation of feature annotation.</text>
</comment>
<comment type="function">
    <text evidence="9">Part of the tripartite ATP-independent periplasmic (TRAP) transport system.</text>
</comment>
<feature type="domain" description="Tripartite ATP-independent periplasmic transporters DctQ component" evidence="10">
    <location>
        <begin position="42"/>
        <end position="166"/>
    </location>
</feature>
<evidence type="ECO:0000256" key="6">
    <source>
        <dbReference type="ARBA" id="ARBA00022989"/>
    </source>
</evidence>
<comment type="subunit">
    <text evidence="9">The complex comprises the extracytoplasmic solute receptor protein and the two transmembrane proteins.</text>
</comment>
<keyword evidence="4 9" id="KW-0997">Cell inner membrane</keyword>
<dbReference type="GO" id="GO:0005886">
    <property type="term" value="C:plasma membrane"/>
    <property type="evidence" value="ECO:0007669"/>
    <property type="project" value="UniProtKB-SubCell"/>
</dbReference>
<keyword evidence="5 9" id="KW-0812">Transmembrane</keyword>
<evidence type="ECO:0000256" key="3">
    <source>
        <dbReference type="ARBA" id="ARBA00022475"/>
    </source>
</evidence>
<evidence type="ECO:0000313" key="12">
    <source>
        <dbReference type="Proteomes" id="UP000238137"/>
    </source>
</evidence>
<proteinExistence type="inferred from homology"/>
<evidence type="ECO:0000256" key="7">
    <source>
        <dbReference type="ARBA" id="ARBA00023136"/>
    </source>
</evidence>
<dbReference type="InterPro" id="IPR055348">
    <property type="entry name" value="DctQ"/>
</dbReference>
<feature type="transmembrane region" description="Helical" evidence="9">
    <location>
        <begin position="66"/>
        <end position="85"/>
    </location>
</feature>
<feature type="transmembrane region" description="Helical" evidence="9">
    <location>
        <begin position="6"/>
        <end position="27"/>
    </location>
</feature>
<feature type="transmembrane region" description="Helical" evidence="9">
    <location>
        <begin position="34"/>
        <end position="54"/>
    </location>
</feature>
<evidence type="ECO:0000259" key="10">
    <source>
        <dbReference type="Pfam" id="PF04290"/>
    </source>
</evidence>